<dbReference type="Proteomes" id="UP000230731">
    <property type="component" value="Unassembled WGS sequence"/>
</dbReference>
<dbReference type="Pfam" id="PF07885">
    <property type="entry name" value="Ion_trans_2"/>
    <property type="match status" value="1"/>
</dbReference>
<name>A0A2M6WZY8_9BACT</name>
<organism evidence="3 4">
    <name type="scientific">Candidatus Andersenbacteria bacterium CG10_big_fil_rev_8_21_14_0_10_54_11</name>
    <dbReference type="NCBI Taxonomy" id="1974485"/>
    <lineage>
        <taxon>Bacteria</taxon>
        <taxon>Candidatus Anderseniibacteriota</taxon>
    </lineage>
</organism>
<dbReference type="Gene3D" id="1.10.287.70">
    <property type="match status" value="1"/>
</dbReference>
<evidence type="ECO:0000256" key="1">
    <source>
        <dbReference type="SAM" id="Phobius"/>
    </source>
</evidence>
<evidence type="ECO:0000259" key="2">
    <source>
        <dbReference type="Pfam" id="PF07885"/>
    </source>
</evidence>
<protein>
    <recommendedName>
        <fullName evidence="2">Potassium channel domain-containing protein</fullName>
    </recommendedName>
</protein>
<proteinExistence type="predicted"/>
<gene>
    <name evidence="3" type="ORF">COT71_01210</name>
</gene>
<evidence type="ECO:0000313" key="4">
    <source>
        <dbReference type="Proteomes" id="UP000230731"/>
    </source>
</evidence>
<keyword evidence="1" id="KW-0812">Transmembrane</keyword>
<dbReference type="EMBL" id="PEZP01000013">
    <property type="protein sequence ID" value="PIT98349.1"/>
    <property type="molecule type" value="Genomic_DNA"/>
</dbReference>
<keyword evidence="1" id="KW-1133">Transmembrane helix</keyword>
<feature type="domain" description="Potassium channel" evidence="2">
    <location>
        <begin position="3"/>
        <end position="52"/>
    </location>
</feature>
<feature type="transmembrane region" description="Helical" evidence="1">
    <location>
        <begin position="28"/>
        <end position="53"/>
    </location>
</feature>
<evidence type="ECO:0000313" key="3">
    <source>
        <dbReference type="EMBL" id="PIT98349.1"/>
    </source>
</evidence>
<accession>A0A2M6WZY8</accession>
<dbReference type="SUPFAM" id="SSF81324">
    <property type="entry name" value="Voltage-gated potassium channels"/>
    <property type="match status" value="1"/>
</dbReference>
<sequence>MHLLGCAYFSVVTATTLGYGYISSATRQLQVLAVLQVLFSISILVYWLGYIFAKHG</sequence>
<dbReference type="InterPro" id="IPR013099">
    <property type="entry name" value="K_chnl_dom"/>
</dbReference>
<dbReference type="AlphaFoldDB" id="A0A2M6WZY8"/>
<keyword evidence="1" id="KW-0472">Membrane</keyword>
<reference evidence="4" key="1">
    <citation type="submission" date="2017-09" db="EMBL/GenBank/DDBJ databases">
        <title>Depth-based differentiation of microbial function through sediment-hosted aquifers and enrichment of novel symbionts in the deep terrestrial subsurface.</title>
        <authorList>
            <person name="Probst A.J."/>
            <person name="Ladd B."/>
            <person name="Jarett J.K."/>
            <person name="Geller-Mcgrath D.E."/>
            <person name="Sieber C.M.K."/>
            <person name="Emerson J.B."/>
            <person name="Anantharaman K."/>
            <person name="Thomas B.C."/>
            <person name="Malmstrom R."/>
            <person name="Stieglmeier M."/>
            <person name="Klingl A."/>
            <person name="Woyke T."/>
            <person name="Ryan C.M."/>
            <person name="Banfield J.F."/>
        </authorList>
    </citation>
    <scope>NUCLEOTIDE SEQUENCE [LARGE SCALE GENOMIC DNA]</scope>
</reference>
<comment type="caution">
    <text evidence="3">The sequence shown here is derived from an EMBL/GenBank/DDBJ whole genome shotgun (WGS) entry which is preliminary data.</text>
</comment>